<dbReference type="InterPro" id="IPR038492">
    <property type="entry name" value="GBBH-like_N_sf"/>
</dbReference>
<dbReference type="InterPro" id="IPR044304">
    <property type="entry name" value="NUBPL-like"/>
</dbReference>
<dbReference type="GO" id="GO:0016226">
    <property type="term" value="P:iron-sulfur cluster assembly"/>
    <property type="evidence" value="ECO:0007669"/>
    <property type="project" value="InterPro"/>
</dbReference>
<sequence length="380" mass="41132">MRKGGLKSVDKVIAVASCKGGVGKSTTSVNLAFALRAQGYKVGIVDTDLYGPSLPTMVTPENPEVAFENGGSEIIPVEAHGVKMMSMGFINPTDSMVVRGARAAPLVEQMLTRTQWGELDFLVIDMPPGTGDIQLTLSQSVSIDAAVVVTTPQRLSFADVVKGVEMFDKVGIPCVAVVENMAFWQNNELSKRVEALLDEGASSSPLLPEATRKSLLDLVSAPQYIFGKGHRKRLAEMWGIENTYALPLEPALSEAGDSGCPFYLTGASSNPSIASQYDRLASDVVTEIHNLEKTKAARPEVIFDATRNMVVSITKGGEEQIISPVELRRRCRSPTNIKELITDDVKPIDIFPMGNYAVQILWNDGHQSLMPYASFVEGLL</sequence>
<dbReference type="GO" id="GO:0005524">
    <property type="term" value="F:ATP binding"/>
    <property type="evidence" value="ECO:0007669"/>
    <property type="project" value="UniProtKB-KW"/>
</dbReference>
<organism evidence="8">
    <name type="scientific">Bigelowiella natans</name>
    <name type="common">Pedinomonas minutissima</name>
    <name type="synonym">Chlorarachnion sp. (strain CCMP621)</name>
    <dbReference type="NCBI Taxonomy" id="227086"/>
    <lineage>
        <taxon>Eukaryota</taxon>
        <taxon>Sar</taxon>
        <taxon>Rhizaria</taxon>
        <taxon>Cercozoa</taxon>
        <taxon>Chlorarachniophyceae</taxon>
        <taxon>Bigelowiella</taxon>
    </lineage>
</organism>
<dbReference type="InterPro" id="IPR010376">
    <property type="entry name" value="GBBH-like_N"/>
</dbReference>
<dbReference type="PANTHER" id="PTHR42961:SF2">
    <property type="entry name" value="IRON-SULFUR PROTEIN NUBPL"/>
    <property type="match status" value="1"/>
</dbReference>
<dbReference type="EMBL" id="HBHA01001727">
    <property type="protein sequence ID" value="CAD9580592.1"/>
    <property type="molecule type" value="Transcribed_RNA"/>
</dbReference>
<dbReference type="InterPro" id="IPR019591">
    <property type="entry name" value="Mrp/NBP35_ATP-bd"/>
</dbReference>
<dbReference type="GO" id="GO:0046872">
    <property type="term" value="F:metal ion binding"/>
    <property type="evidence" value="ECO:0007669"/>
    <property type="project" value="UniProtKB-KW"/>
</dbReference>
<evidence type="ECO:0000256" key="5">
    <source>
        <dbReference type="ARBA" id="ARBA00023014"/>
    </source>
</evidence>
<keyword evidence="4" id="KW-0408">Iron</keyword>
<dbReference type="GO" id="GO:0051539">
    <property type="term" value="F:4 iron, 4 sulfur cluster binding"/>
    <property type="evidence" value="ECO:0007669"/>
    <property type="project" value="TreeGrafter"/>
</dbReference>
<dbReference type="Pfam" id="PF06155">
    <property type="entry name" value="GBBH-like_N"/>
    <property type="match status" value="1"/>
</dbReference>
<accession>A0A7S2P6E4</accession>
<dbReference type="Gene3D" id="3.30.2020.30">
    <property type="match status" value="1"/>
</dbReference>
<gene>
    <name evidence="8" type="ORF">BIGN1055_LOCUS1093</name>
</gene>
<evidence type="ECO:0000259" key="7">
    <source>
        <dbReference type="Pfam" id="PF06155"/>
    </source>
</evidence>
<name>A0A7S2P6E4_BIGNA</name>
<dbReference type="Gene3D" id="3.40.50.300">
    <property type="entry name" value="P-loop containing nucleotide triphosphate hydrolases"/>
    <property type="match status" value="1"/>
</dbReference>
<dbReference type="AlphaFoldDB" id="A0A7S2P6E4"/>
<comment type="similarity">
    <text evidence="6">Belongs to the Mrp/NBP35 ATP-binding proteins family.</text>
</comment>
<dbReference type="PROSITE" id="PS01215">
    <property type="entry name" value="MRP"/>
    <property type="match status" value="1"/>
</dbReference>
<protein>
    <recommendedName>
        <fullName evidence="7">Gamma-butyrobetaine hydroxylase-like N-terminal domain-containing protein</fullName>
    </recommendedName>
</protein>
<evidence type="ECO:0000256" key="4">
    <source>
        <dbReference type="ARBA" id="ARBA00023004"/>
    </source>
</evidence>
<evidence type="ECO:0000256" key="1">
    <source>
        <dbReference type="ARBA" id="ARBA00022723"/>
    </source>
</evidence>
<reference evidence="8" key="1">
    <citation type="submission" date="2021-01" db="EMBL/GenBank/DDBJ databases">
        <authorList>
            <person name="Corre E."/>
            <person name="Pelletier E."/>
            <person name="Niang G."/>
            <person name="Scheremetjew M."/>
            <person name="Finn R."/>
            <person name="Kale V."/>
            <person name="Holt S."/>
            <person name="Cochrane G."/>
            <person name="Meng A."/>
            <person name="Brown T."/>
            <person name="Cohen L."/>
        </authorList>
    </citation>
    <scope>NUCLEOTIDE SEQUENCE</scope>
    <source>
        <strain evidence="8">CCMP1258.1</strain>
    </source>
</reference>
<dbReference type="Pfam" id="PF10609">
    <property type="entry name" value="ParA"/>
    <property type="match status" value="1"/>
</dbReference>
<evidence type="ECO:0000256" key="3">
    <source>
        <dbReference type="ARBA" id="ARBA00022840"/>
    </source>
</evidence>
<keyword evidence="2" id="KW-0547">Nucleotide-binding</keyword>
<dbReference type="CDD" id="cd02037">
    <property type="entry name" value="Mrp_NBP35"/>
    <property type="match status" value="1"/>
</dbReference>
<dbReference type="InterPro" id="IPR033756">
    <property type="entry name" value="YlxH/NBP35"/>
</dbReference>
<dbReference type="GO" id="GO:0140663">
    <property type="term" value="F:ATP-dependent FeS chaperone activity"/>
    <property type="evidence" value="ECO:0007669"/>
    <property type="project" value="InterPro"/>
</dbReference>
<keyword evidence="3" id="KW-0067">ATP-binding</keyword>
<evidence type="ECO:0000256" key="2">
    <source>
        <dbReference type="ARBA" id="ARBA00022741"/>
    </source>
</evidence>
<evidence type="ECO:0000313" key="8">
    <source>
        <dbReference type="EMBL" id="CAD9580592.1"/>
    </source>
</evidence>
<dbReference type="InterPro" id="IPR000808">
    <property type="entry name" value="Mrp-like_CS"/>
</dbReference>
<dbReference type="InterPro" id="IPR027417">
    <property type="entry name" value="P-loop_NTPase"/>
</dbReference>
<feature type="domain" description="Gamma-butyrobetaine hydroxylase-like N-terminal" evidence="7">
    <location>
        <begin position="316"/>
        <end position="369"/>
    </location>
</feature>
<proteinExistence type="inferred from homology"/>
<dbReference type="SUPFAM" id="SSF52540">
    <property type="entry name" value="P-loop containing nucleoside triphosphate hydrolases"/>
    <property type="match status" value="1"/>
</dbReference>
<evidence type="ECO:0000256" key="6">
    <source>
        <dbReference type="ARBA" id="ARBA00024036"/>
    </source>
</evidence>
<dbReference type="PANTHER" id="PTHR42961">
    <property type="entry name" value="IRON-SULFUR PROTEIN NUBPL"/>
    <property type="match status" value="1"/>
</dbReference>
<keyword evidence="1" id="KW-0479">Metal-binding</keyword>
<dbReference type="HAMAP" id="MF_02040">
    <property type="entry name" value="Mrp_NBP35"/>
    <property type="match status" value="1"/>
</dbReference>
<keyword evidence="5" id="KW-0411">Iron-sulfur</keyword>